<protein>
    <submittedName>
        <fullName evidence="1">Uncharacterized protein</fullName>
    </submittedName>
</protein>
<proteinExistence type="predicted"/>
<evidence type="ECO:0000313" key="1">
    <source>
        <dbReference type="EMBL" id="GAA1725638.1"/>
    </source>
</evidence>
<dbReference type="RefSeq" id="WP_344196991.1">
    <property type="nucleotide sequence ID" value="NZ_BAAAME010000002.1"/>
</dbReference>
<dbReference type="EMBL" id="BAAAME010000002">
    <property type="protein sequence ID" value="GAA1725638.1"/>
    <property type="molecule type" value="Genomic_DNA"/>
</dbReference>
<accession>A0ABN2JGS3</accession>
<name>A0ABN2JGS3_9ACTN</name>
<keyword evidence="2" id="KW-1185">Reference proteome</keyword>
<organism evidence="1 2">
    <name type="scientific">Aeromicrobium alkaliterrae</name>
    <dbReference type="NCBI Taxonomy" id="302168"/>
    <lineage>
        <taxon>Bacteria</taxon>
        <taxon>Bacillati</taxon>
        <taxon>Actinomycetota</taxon>
        <taxon>Actinomycetes</taxon>
        <taxon>Propionibacteriales</taxon>
        <taxon>Nocardioidaceae</taxon>
        <taxon>Aeromicrobium</taxon>
    </lineage>
</organism>
<dbReference type="Proteomes" id="UP001501057">
    <property type="component" value="Unassembled WGS sequence"/>
</dbReference>
<reference evidence="1 2" key="1">
    <citation type="journal article" date="2019" name="Int. J. Syst. Evol. Microbiol.">
        <title>The Global Catalogue of Microorganisms (GCM) 10K type strain sequencing project: providing services to taxonomists for standard genome sequencing and annotation.</title>
        <authorList>
            <consortium name="The Broad Institute Genomics Platform"/>
            <consortium name="The Broad Institute Genome Sequencing Center for Infectious Disease"/>
            <person name="Wu L."/>
            <person name="Ma J."/>
        </authorList>
    </citation>
    <scope>NUCLEOTIDE SEQUENCE [LARGE SCALE GENOMIC DNA]</scope>
    <source>
        <strain evidence="1 2">JCM 13518</strain>
    </source>
</reference>
<comment type="caution">
    <text evidence="1">The sequence shown here is derived from an EMBL/GenBank/DDBJ whole genome shotgun (WGS) entry which is preliminary data.</text>
</comment>
<sequence>MNDYDVATAAFARAVNSGRPSLVDVALEVGASAASQGVPLVEAMDAVADLSPGREPPYVAVRSVAQAWMGSAPPPVTDADCHDPLTSLASVPHLRTRLDDVYRQAGHRGGEPAVSHALVVVELGSRGAHELEDALRGLEVAHALEVAFPAHETVARLAADRFTALTRSEDADLLGLTVLGRLLFEALTDAPEPRVWVERLPRDPDAITWLLSRLTA</sequence>
<gene>
    <name evidence="1" type="ORF">GCM10009710_02990</name>
</gene>
<evidence type="ECO:0000313" key="2">
    <source>
        <dbReference type="Proteomes" id="UP001501057"/>
    </source>
</evidence>